<keyword evidence="8" id="KW-1185">Reference proteome</keyword>
<reference evidence="7" key="1">
    <citation type="submission" date="2022-08" db="EMBL/GenBank/DDBJ databases">
        <authorList>
            <person name="Vandamme P."/>
            <person name="Hettiarachchi A."/>
            <person name="Peeters C."/>
            <person name="Cnockaert M."/>
            <person name="Carlier A."/>
        </authorList>
    </citation>
    <scope>NUCLEOTIDE SEQUENCE</scope>
    <source>
        <strain evidence="7">LMG 31809</strain>
    </source>
</reference>
<evidence type="ECO:0000256" key="1">
    <source>
        <dbReference type="ARBA" id="ARBA00011028"/>
    </source>
</evidence>
<gene>
    <name evidence="7" type="ORF">NYP16_00675</name>
</gene>
<accession>A0A9X3TW11</accession>
<dbReference type="GO" id="GO:0006829">
    <property type="term" value="P:zinc ion transport"/>
    <property type="evidence" value="ECO:0007669"/>
    <property type="project" value="UniProtKB-KW"/>
</dbReference>
<dbReference type="PRINTS" id="PR00691">
    <property type="entry name" value="ADHESINB"/>
</dbReference>
<dbReference type="EMBL" id="JANWOI010000001">
    <property type="protein sequence ID" value="MDA5192472.1"/>
    <property type="molecule type" value="Genomic_DNA"/>
</dbReference>
<proteinExistence type="inferred from homology"/>
<name>A0A9X3TW11_9PROT</name>
<dbReference type="InterPro" id="IPR050492">
    <property type="entry name" value="Bact_metal-bind_prot9"/>
</dbReference>
<dbReference type="InterPro" id="IPR006127">
    <property type="entry name" value="ZnuA-like"/>
</dbReference>
<evidence type="ECO:0000256" key="2">
    <source>
        <dbReference type="ARBA" id="ARBA00015915"/>
    </source>
</evidence>
<evidence type="ECO:0000256" key="3">
    <source>
        <dbReference type="ARBA" id="ARBA00022448"/>
    </source>
</evidence>
<keyword evidence="3" id="KW-0813">Transport</keyword>
<dbReference type="Gene3D" id="3.40.50.1980">
    <property type="entry name" value="Nitrogenase molybdenum iron protein domain"/>
    <property type="match status" value="2"/>
</dbReference>
<evidence type="ECO:0000313" key="8">
    <source>
        <dbReference type="Proteomes" id="UP001141619"/>
    </source>
</evidence>
<organism evidence="7 8">
    <name type="scientific">Govanella unica</name>
    <dbReference type="NCBI Taxonomy" id="2975056"/>
    <lineage>
        <taxon>Bacteria</taxon>
        <taxon>Pseudomonadati</taxon>
        <taxon>Pseudomonadota</taxon>
        <taxon>Alphaproteobacteria</taxon>
        <taxon>Emcibacterales</taxon>
        <taxon>Govanellaceae</taxon>
        <taxon>Govanella</taxon>
    </lineage>
</organism>
<evidence type="ECO:0000256" key="6">
    <source>
        <dbReference type="SAM" id="SignalP"/>
    </source>
</evidence>
<dbReference type="PANTHER" id="PTHR42953:SF3">
    <property type="entry name" value="HIGH-AFFINITY ZINC UPTAKE SYSTEM PROTEIN ZNUA"/>
    <property type="match status" value="1"/>
</dbReference>
<comment type="caution">
    <text evidence="7">The sequence shown here is derived from an EMBL/GenBank/DDBJ whole genome shotgun (WGS) entry which is preliminary data.</text>
</comment>
<keyword evidence="5" id="KW-0406">Ion transport</keyword>
<dbReference type="InterPro" id="IPR006129">
    <property type="entry name" value="AdhesinB"/>
</dbReference>
<dbReference type="GO" id="GO:0046872">
    <property type="term" value="F:metal ion binding"/>
    <property type="evidence" value="ECO:0007669"/>
    <property type="project" value="InterPro"/>
</dbReference>
<evidence type="ECO:0000313" key="7">
    <source>
        <dbReference type="EMBL" id="MDA5192472.1"/>
    </source>
</evidence>
<dbReference type="GO" id="GO:0007155">
    <property type="term" value="P:cell adhesion"/>
    <property type="evidence" value="ECO:0007669"/>
    <property type="project" value="InterPro"/>
</dbReference>
<reference evidence="7" key="2">
    <citation type="journal article" date="2023" name="Syst. Appl. Microbiol.">
        <title>Govania unica gen. nov., sp. nov., a rare biosphere bacterium that represents a novel family in the class Alphaproteobacteria.</title>
        <authorList>
            <person name="Vandamme P."/>
            <person name="Peeters C."/>
            <person name="Hettiarachchi A."/>
            <person name="Cnockaert M."/>
            <person name="Carlier A."/>
        </authorList>
    </citation>
    <scope>NUCLEOTIDE SEQUENCE</scope>
    <source>
        <strain evidence="7">LMG 31809</strain>
    </source>
</reference>
<dbReference type="RefSeq" id="WP_274942179.1">
    <property type="nucleotide sequence ID" value="NZ_JANWOI010000001.1"/>
</dbReference>
<keyword evidence="4 6" id="KW-0732">Signal</keyword>
<protein>
    <recommendedName>
        <fullName evidence="2">High-affinity zinc uptake system protein ZnuA</fullName>
    </recommendedName>
</protein>
<dbReference type="PANTHER" id="PTHR42953">
    <property type="entry name" value="HIGH-AFFINITY ZINC UPTAKE SYSTEM PROTEIN ZNUA-RELATED"/>
    <property type="match status" value="1"/>
</dbReference>
<dbReference type="Proteomes" id="UP001141619">
    <property type="component" value="Unassembled WGS sequence"/>
</dbReference>
<sequence>MRQAILSLVFFLAALLPAQAAPRVVVSVLPLHALVSEVMTGVGTPHLLIPRGQSPHDYVLKPSDARALRSAALIIRVGPGLEPGLERPLAALDPARVITLLDEPPLEHHVERRSAERIEPMITGALDPHLWLDPENAIAILRLTATRLARIDPAHAALYQRNAATAVARIDRLKVTLDHLLTPVRAQPYLTFHDAYQYLELRYGLTNRGFVVQQAENPVAGARHIRILRDIIRRDQLRCLFTEPEYEPKLIAPVVEGLPVRVAMLDHLGTTLPQGPGLYERMMEKLARDLASCLDSAPKPS</sequence>
<dbReference type="SUPFAM" id="SSF53807">
    <property type="entry name" value="Helical backbone' metal receptor"/>
    <property type="match status" value="1"/>
</dbReference>
<dbReference type="Pfam" id="PF01297">
    <property type="entry name" value="ZnuA"/>
    <property type="match status" value="1"/>
</dbReference>
<evidence type="ECO:0000256" key="5">
    <source>
        <dbReference type="ARBA" id="ARBA00022906"/>
    </source>
</evidence>
<feature type="signal peptide" evidence="6">
    <location>
        <begin position="1"/>
        <end position="20"/>
    </location>
</feature>
<keyword evidence="5" id="KW-0864">Zinc transport</keyword>
<dbReference type="AlphaFoldDB" id="A0A9X3TW11"/>
<feature type="chain" id="PRO_5040841269" description="High-affinity zinc uptake system protein ZnuA" evidence="6">
    <location>
        <begin position="21"/>
        <end position="301"/>
    </location>
</feature>
<keyword evidence="5" id="KW-0862">Zinc</keyword>
<evidence type="ECO:0000256" key="4">
    <source>
        <dbReference type="ARBA" id="ARBA00022729"/>
    </source>
</evidence>
<comment type="similarity">
    <text evidence="1">Belongs to the bacterial solute-binding protein 9 family.</text>
</comment>